<accession>A0A1M5LFE3</accession>
<evidence type="ECO:0000313" key="2">
    <source>
        <dbReference type="Proteomes" id="UP000184520"/>
    </source>
</evidence>
<dbReference type="EMBL" id="FQWD01000004">
    <property type="protein sequence ID" value="SHG63852.1"/>
    <property type="molecule type" value="Genomic_DNA"/>
</dbReference>
<keyword evidence="2" id="KW-1185">Reference proteome</keyword>
<dbReference type="OrthoDB" id="6321522at2"/>
<dbReference type="RefSeq" id="WP_073323190.1">
    <property type="nucleotide sequence ID" value="NZ_FQWD01000004.1"/>
</dbReference>
<name>A0A1M5LFE3_9ALTE</name>
<organism evidence="1 2">
    <name type="scientific">Marisediminitalea aggregata</name>
    <dbReference type="NCBI Taxonomy" id="634436"/>
    <lineage>
        <taxon>Bacteria</taxon>
        <taxon>Pseudomonadati</taxon>
        <taxon>Pseudomonadota</taxon>
        <taxon>Gammaproteobacteria</taxon>
        <taxon>Alteromonadales</taxon>
        <taxon>Alteromonadaceae</taxon>
        <taxon>Marisediminitalea</taxon>
    </lineage>
</organism>
<dbReference type="AlphaFoldDB" id="A0A1M5LFE3"/>
<reference evidence="2" key="1">
    <citation type="submission" date="2016-11" db="EMBL/GenBank/DDBJ databases">
        <authorList>
            <person name="Varghese N."/>
            <person name="Submissions S."/>
        </authorList>
    </citation>
    <scope>NUCLEOTIDE SEQUENCE [LARGE SCALE GENOMIC DNA]</scope>
    <source>
        <strain evidence="2">CGMCC 1.8995</strain>
    </source>
</reference>
<gene>
    <name evidence="1" type="ORF">SAMN05216361_2643</name>
</gene>
<sequence length="229" mass="26139">MTPSSDHADHASQQTDFFQAVESDTSQRELAELCNALYERELQFLSAHGPKQINLLRRRLAGLSHHVKRTARFLVSRTTPLALDEHNASWQAKQPAKSPARNADSDVCAQWLEKHAKVGLVIPVRVQEFDNEHIELDSIDKVQLENQTLHINKFGWFDFNGNSLEEARFAPRLINLVKPTKTIVTSACCGHSWNHKGKTLPRRLSIREMLLVSTLDWRHFSAAKMPPKY</sequence>
<protein>
    <submittedName>
        <fullName evidence="1">Uncharacterized protein</fullName>
    </submittedName>
</protein>
<dbReference type="Proteomes" id="UP000184520">
    <property type="component" value="Unassembled WGS sequence"/>
</dbReference>
<dbReference type="STRING" id="634436.SAMN05216361_2643"/>
<evidence type="ECO:0000313" key="1">
    <source>
        <dbReference type="EMBL" id="SHG63852.1"/>
    </source>
</evidence>
<proteinExistence type="predicted"/>